<evidence type="ECO:0000313" key="1">
    <source>
        <dbReference type="EMBL" id="NGN68581.1"/>
    </source>
</evidence>
<sequence length="109" mass="11897">MEDMAAGYVTVRNDGDADDELTSVTTALAGKVTLHTTENNTMKQVKQLDVPAGGKLELARGGNHLMLEKLGRKPKVGEKVTLTLHFARSEPIKVEVPVEPTTYRPPKKD</sequence>
<organism evidence="1 2">
    <name type="scientific">Streptomyces coryli</name>
    <dbReference type="NCBI Taxonomy" id="1128680"/>
    <lineage>
        <taxon>Bacteria</taxon>
        <taxon>Bacillati</taxon>
        <taxon>Actinomycetota</taxon>
        <taxon>Actinomycetes</taxon>
        <taxon>Kitasatosporales</taxon>
        <taxon>Streptomycetaceae</taxon>
        <taxon>Streptomyces</taxon>
    </lineage>
</organism>
<dbReference type="AlphaFoldDB" id="A0A6G4UBL2"/>
<evidence type="ECO:0000313" key="2">
    <source>
        <dbReference type="Proteomes" id="UP000481583"/>
    </source>
</evidence>
<proteinExistence type="predicted"/>
<accession>A0A6G4UBL2</accession>
<dbReference type="Proteomes" id="UP000481583">
    <property type="component" value="Unassembled WGS sequence"/>
</dbReference>
<gene>
    <name evidence="1" type="ORF">G5C51_32395</name>
</gene>
<dbReference type="SUPFAM" id="SSF110087">
    <property type="entry name" value="DR1885-like metal-binding protein"/>
    <property type="match status" value="1"/>
</dbReference>
<dbReference type="Gene3D" id="2.60.40.1890">
    <property type="entry name" value="PCu(A)C copper chaperone"/>
    <property type="match status" value="1"/>
</dbReference>
<reference evidence="1 2" key="1">
    <citation type="submission" date="2020-02" db="EMBL/GenBank/DDBJ databases">
        <title>Whole-genome analyses of novel actinobacteria.</title>
        <authorList>
            <person name="Sahin N."/>
        </authorList>
    </citation>
    <scope>NUCLEOTIDE SEQUENCE [LARGE SCALE GENOMIC DNA]</scope>
    <source>
        <strain evidence="1 2">A7024</strain>
    </source>
</reference>
<dbReference type="InterPro" id="IPR007410">
    <property type="entry name" value="LpqE-like"/>
</dbReference>
<dbReference type="InterPro" id="IPR058248">
    <property type="entry name" value="Lxx211020-like"/>
</dbReference>
<comment type="caution">
    <text evidence="1">The sequence shown here is derived from an EMBL/GenBank/DDBJ whole genome shotgun (WGS) entry which is preliminary data.</text>
</comment>
<dbReference type="EMBL" id="JAAKZV010000215">
    <property type="protein sequence ID" value="NGN68581.1"/>
    <property type="molecule type" value="Genomic_DNA"/>
</dbReference>
<dbReference type="PANTHER" id="PTHR36302">
    <property type="entry name" value="BLR7088 PROTEIN"/>
    <property type="match status" value="1"/>
</dbReference>
<name>A0A6G4UBL2_9ACTN</name>
<dbReference type="PANTHER" id="PTHR36302:SF1">
    <property type="entry name" value="COPPER CHAPERONE PCU(A)C"/>
    <property type="match status" value="1"/>
</dbReference>
<protein>
    <submittedName>
        <fullName evidence="1">Copper chaperone PCu(A)C</fullName>
    </submittedName>
</protein>
<dbReference type="Pfam" id="PF04314">
    <property type="entry name" value="PCuAC"/>
    <property type="match status" value="1"/>
</dbReference>
<keyword evidence="2" id="KW-1185">Reference proteome</keyword>
<dbReference type="InterPro" id="IPR036182">
    <property type="entry name" value="PCuAC_sf"/>
</dbReference>